<dbReference type="InterPro" id="IPR006153">
    <property type="entry name" value="Cation/H_exchanger_TM"/>
</dbReference>
<evidence type="ECO:0000256" key="5">
    <source>
        <dbReference type="ARBA" id="ARBA00023065"/>
    </source>
</evidence>
<dbReference type="InterPro" id="IPR001128">
    <property type="entry name" value="Cyt_P450"/>
</dbReference>
<evidence type="ECO:0000256" key="7">
    <source>
        <dbReference type="PIRSR" id="PIRSR602401-1"/>
    </source>
</evidence>
<feature type="transmembrane region" description="Helical" evidence="8">
    <location>
        <begin position="194"/>
        <end position="217"/>
    </location>
</feature>
<dbReference type="GO" id="GO:0015297">
    <property type="term" value="F:antiporter activity"/>
    <property type="evidence" value="ECO:0007669"/>
    <property type="project" value="InterPro"/>
</dbReference>
<dbReference type="InterPro" id="IPR038770">
    <property type="entry name" value="Na+/solute_symporter_sf"/>
</dbReference>
<sequence>MTVPFQAEYKQEHTQPHLRLFTRCSFSEHPRCLPIFAPRVYLVPGSLDIYGPSLCIPPPLTLPSSATWVNTANSLRALLRDREAFFSGDNPADYNANDPIRLWVIQIIVIMAMTQVLAMIFGRIRQPRVIAEVIGGVFLGPTVMGRIHGFRQAIFPEAGMPLLNLTANIGLVVYLFIIALELDMKLIRKNVTASASISLAGLIVPLGLGAALGVGVYKEFADPSINQGYFILFVAVAIGITAFPVLCRILNELKLLDTTVGVVTLAAGVGNDVVGWILLALTVALVNADSGLTALWVLFTAVGYVIFLLVPVKWAYRWLAKKTGSLEMGTPSTFMMSITIVTVFFSAFFTDIIGVHAIFGGFLTGLIIPHDNGYAIAMAEKLEDLVTILFLPLYFTLSGLRTDLGQLDTGIAWGYTILIIVVALCSKFFACAITAKASGFNLRESGAIGSLMSCKGLVELIVLNVGFQAGVLNTKTFSMFVVHAILVTFLTTPLVLLFYPEKYRVHIAGAMSSSSEDGQRASMGEDGDGEYYIKKFMLVVDKLDQLPAAMTVTQLLCPTASACLPLNDQASSDVKDSVVHEKEISDDESTLSYDNKVESPLALSSPISLMLLRLIGSTTRDSDIMRSQETSALIHADPVVSVFRTFCWLVGGAAQRLKLKFGVNVVGSGEFDGVIARRAREEGSEMVVLPWSRSGGVPVPDNSLSVDDHSPSHTLANLQSTSETSCDVYSELVRKVFSTAPCDVALFVDRGPDAVSASDYGLAKAMGPGVILVLPFFGGLDDRLALKFVVRMCAGNEDVKALVVRIDSRSGKEGNVVDDDHVKQSAAPAVQNTISSTYDTVYEGQTTQTRLASETADNLLWERYTNPRQPNTRLLDSLPLYPKSPSARFPNLVPYKPQSTASPIQDLTPLPVEELSLSLADPGERETLRLKSYSKLPPGPHGLPLVGNVFQFDPVRAWHLCEEYKRKYGPIVYLNFFGQPVVVINTKKAAHDLLVHRAANYSDRARSIVEDYMTGGMNFVIIRYGELQVLYFSSILCTYSFPPLTPFRWRKFRRSSQFALSPKAIAQYQSLQQDEMVLMTYGMMHDPDHWTEEISRAMSSIVLSMIYDLPPVKSLSDPFVSKNREFARRLSEAFYPGAHLVELFPILDYLPAWLAKWKRDAIMDFRFFSALFQKMFRVNKEQVVSGEEHRASFCATIAENQEKMAISDLECAWLAGSLHGAAHNTTYTMITWAIFAMIHFPEAQRRAQQQLDEVVGRSRIPSLADFKHLPYIRAIVQEARLVFLCLASLTLDNFRYLDGDLLLHLDRRIVQSRSDDYYEGYYIPKGTFCMPNIRSMNYDSEIYGPDAGDFKPDRHLDSCGNIKDENDEGHFSYGFGYRDCVGRHLANNALFIAVSMLLWSMKIEPGKDENGKNVLPDINSEEMDGFMIRPAQFRVTLSPRFPDVEMILRQARDDVVSSERYKRSD</sequence>
<comment type="cofactor">
    <cofactor evidence="7">
        <name>heme</name>
        <dbReference type="ChEBI" id="CHEBI:30413"/>
    </cofactor>
</comment>
<feature type="domain" description="Cation/H+ exchanger transmembrane" evidence="9">
    <location>
        <begin position="116"/>
        <end position="495"/>
    </location>
</feature>
<feature type="binding site" description="axial binding residue" evidence="7">
    <location>
        <position position="1380"/>
    </location>
    <ligand>
        <name>heme</name>
        <dbReference type="ChEBI" id="CHEBI:30413"/>
    </ligand>
    <ligandPart>
        <name>Fe</name>
        <dbReference type="ChEBI" id="CHEBI:18248"/>
    </ligandPart>
</feature>
<evidence type="ECO:0000256" key="2">
    <source>
        <dbReference type="ARBA" id="ARBA00022448"/>
    </source>
</evidence>
<keyword evidence="7" id="KW-0479">Metal-binding</keyword>
<dbReference type="Pfam" id="PF00999">
    <property type="entry name" value="Na_H_Exchanger"/>
    <property type="match status" value="1"/>
</dbReference>
<dbReference type="GO" id="GO:0016705">
    <property type="term" value="F:oxidoreductase activity, acting on paired donors, with incorporation or reduction of molecular oxygen"/>
    <property type="evidence" value="ECO:0007669"/>
    <property type="project" value="InterPro"/>
</dbReference>
<dbReference type="InterPro" id="IPR002401">
    <property type="entry name" value="Cyt_P450_E_grp-I"/>
</dbReference>
<keyword evidence="5" id="KW-0406">Ion transport</keyword>
<feature type="transmembrane region" description="Helical" evidence="8">
    <location>
        <begin position="129"/>
        <end position="150"/>
    </location>
</feature>
<evidence type="ECO:0000313" key="11">
    <source>
        <dbReference type="Proteomes" id="UP000559256"/>
    </source>
</evidence>
<evidence type="ECO:0000256" key="6">
    <source>
        <dbReference type="ARBA" id="ARBA00023136"/>
    </source>
</evidence>
<dbReference type="Gene3D" id="1.10.630.10">
    <property type="entry name" value="Cytochrome P450"/>
    <property type="match status" value="1"/>
</dbReference>
<dbReference type="GO" id="GO:0016020">
    <property type="term" value="C:membrane"/>
    <property type="evidence" value="ECO:0007669"/>
    <property type="project" value="UniProtKB-SubCell"/>
</dbReference>
<dbReference type="GO" id="GO:1902600">
    <property type="term" value="P:proton transmembrane transport"/>
    <property type="evidence" value="ECO:0007669"/>
    <property type="project" value="InterPro"/>
</dbReference>
<protein>
    <recommendedName>
        <fullName evidence="9">Cation/H+ exchanger transmembrane domain-containing protein</fullName>
    </recommendedName>
</protein>
<comment type="subcellular location">
    <subcellularLocation>
        <location evidence="1">Membrane</location>
        <topology evidence="1">Multi-pass membrane protein</topology>
    </subcellularLocation>
</comment>
<keyword evidence="6 8" id="KW-0472">Membrane</keyword>
<evidence type="ECO:0000256" key="4">
    <source>
        <dbReference type="ARBA" id="ARBA00022989"/>
    </source>
</evidence>
<dbReference type="OrthoDB" id="2687058at2759"/>
<evidence type="ECO:0000256" key="1">
    <source>
        <dbReference type="ARBA" id="ARBA00004141"/>
    </source>
</evidence>
<evidence type="ECO:0000256" key="8">
    <source>
        <dbReference type="SAM" id="Phobius"/>
    </source>
</evidence>
<dbReference type="GO" id="GO:0020037">
    <property type="term" value="F:heme binding"/>
    <property type="evidence" value="ECO:0007669"/>
    <property type="project" value="InterPro"/>
</dbReference>
<dbReference type="GO" id="GO:0005506">
    <property type="term" value="F:iron ion binding"/>
    <property type="evidence" value="ECO:0007669"/>
    <property type="project" value="InterPro"/>
</dbReference>
<gene>
    <name evidence="10" type="ORF">D9758_009957</name>
</gene>
<dbReference type="Pfam" id="PF00067">
    <property type="entry name" value="p450"/>
    <property type="match status" value="2"/>
</dbReference>
<proteinExistence type="predicted"/>
<dbReference type="PANTHER" id="PTHR32468">
    <property type="entry name" value="CATION/H + ANTIPORTER"/>
    <property type="match status" value="1"/>
</dbReference>
<feature type="transmembrane region" description="Helical" evidence="8">
    <location>
        <begin position="100"/>
        <end position="122"/>
    </location>
</feature>
<keyword evidence="7" id="KW-0349">Heme</keyword>
<reference evidence="10 11" key="1">
    <citation type="journal article" date="2020" name="ISME J.">
        <title>Uncovering the hidden diversity of litter-decomposition mechanisms in mushroom-forming fungi.</title>
        <authorList>
            <person name="Floudas D."/>
            <person name="Bentzer J."/>
            <person name="Ahren D."/>
            <person name="Johansson T."/>
            <person name="Persson P."/>
            <person name="Tunlid A."/>
        </authorList>
    </citation>
    <scope>NUCLEOTIDE SEQUENCE [LARGE SCALE GENOMIC DNA]</scope>
    <source>
        <strain evidence="10 11">CBS 291.85</strain>
    </source>
</reference>
<feature type="transmembrane region" description="Helical" evidence="8">
    <location>
        <begin position="412"/>
        <end position="435"/>
    </location>
</feature>
<keyword evidence="3 8" id="KW-0812">Transmembrane</keyword>
<feature type="transmembrane region" description="Helical" evidence="8">
    <location>
        <begin position="294"/>
        <end position="316"/>
    </location>
</feature>
<dbReference type="Proteomes" id="UP000559256">
    <property type="component" value="Unassembled WGS sequence"/>
</dbReference>
<comment type="caution">
    <text evidence="10">The sequence shown here is derived from an EMBL/GenBank/DDBJ whole genome shotgun (WGS) entry which is preliminary data.</text>
</comment>
<dbReference type="PANTHER" id="PTHR32468:SF0">
    <property type="entry name" value="K(+)_H(+) ANTIPORTER 1"/>
    <property type="match status" value="1"/>
</dbReference>
<dbReference type="InterPro" id="IPR050794">
    <property type="entry name" value="CPA2_transporter"/>
</dbReference>
<dbReference type="Gene3D" id="1.20.1530.20">
    <property type="match status" value="1"/>
</dbReference>
<evidence type="ECO:0000256" key="3">
    <source>
        <dbReference type="ARBA" id="ARBA00022692"/>
    </source>
</evidence>
<feature type="transmembrane region" description="Helical" evidence="8">
    <location>
        <begin position="262"/>
        <end position="288"/>
    </location>
</feature>
<feature type="transmembrane region" description="Helical" evidence="8">
    <location>
        <begin position="162"/>
        <end position="182"/>
    </location>
</feature>
<keyword evidence="2" id="KW-0813">Transport</keyword>
<keyword evidence="4 8" id="KW-1133">Transmembrane helix</keyword>
<dbReference type="CDD" id="cd11065">
    <property type="entry name" value="CYP64-like"/>
    <property type="match status" value="1"/>
</dbReference>
<organism evidence="10 11">
    <name type="scientific">Tetrapyrgos nigripes</name>
    <dbReference type="NCBI Taxonomy" id="182062"/>
    <lineage>
        <taxon>Eukaryota</taxon>
        <taxon>Fungi</taxon>
        <taxon>Dikarya</taxon>
        <taxon>Basidiomycota</taxon>
        <taxon>Agaricomycotina</taxon>
        <taxon>Agaricomycetes</taxon>
        <taxon>Agaricomycetidae</taxon>
        <taxon>Agaricales</taxon>
        <taxon>Marasmiineae</taxon>
        <taxon>Marasmiaceae</taxon>
        <taxon>Tetrapyrgos</taxon>
    </lineage>
</organism>
<dbReference type="InterPro" id="IPR036396">
    <property type="entry name" value="Cyt_P450_sf"/>
</dbReference>
<evidence type="ECO:0000313" key="10">
    <source>
        <dbReference type="EMBL" id="KAF5346111.1"/>
    </source>
</evidence>
<dbReference type="PRINTS" id="PR00463">
    <property type="entry name" value="EP450I"/>
</dbReference>
<keyword evidence="7" id="KW-0408">Iron</keyword>
<feature type="transmembrane region" description="Helical" evidence="8">
    <location>
        <begin position="477"/>
        <end position="499"/>
    </location>
</feature>
<dbReference type="GO" id="GO:0004497">
    <property type="term" value="F:monooxygenase activity"/>
    <property type="evidence" value="ECO:0007669"/>
    <property type="project" value="InterPro"/>
</dbReference>
<dbReference type="SUPFAM" id="SSF48264">
    <property type="entry name" value="Cytochrome P450"/>
    <property type="match status" value="1"/>
</dbReference>
<dbReference type="EMBL" id="JAACJM010000105">
    <property type="protein sequence ID" value="KAF5346111.1"/>
    <property type="molecule type" value="Genomic_DNA"/>
</dbReference>
<name>A0A8H5CS81_9AGAR</name>
<feature type="transmembrane region" description="Helical" evidence="8">
    <location>
        <begin position="229"/>
        <end position="250"/>
    </location>
</feature>
<evidence type="ECO:0000259" key="9">
    <source>
        <dbReference type="Pfam" id="PF00999"/>
    </source>
</evidence>
<accession>A0A8H5CS81</accession>
<keyword evidence="11" id="KW-1185">Reference proteome</keyword>